<dbReference type="EnsemblPlants" id="AVESA.00010b.r2.7CG0690320.1">
    <property type="protein sequence ID" value="AVESA.00010b.r2.7CG0690320.1.CDS"/>
    <property type="gene ID" value="AVESA.00010b.r2.7CG0690320"/>
</dbReference>
<evidence type="ECO:0000313" key="1">
    <source>
        <dbReference type="EnsemblPlants" id="AVESA.00010b.r2.7CG0690320.1.CDS"/>
    </source>
</evidence>
<reference evidence="1" key="2">
    <citation type="submission" date="2025-09" db="UniProtKB">
        <authorList>
            <consortium name="EnsemblPlants"/>
        </authorList>
    </citation>
    <scope>IDENTIFICATION</scope>
</reference>
<protein>
    <submittedName>
        <fullName evidence="1">Uncharacterized protein</fullName>
    </submittedName>
</protein>
<evidence type="ECO:0000313" key="2">
    <source>
        <dbReference type="Proteomes" id="UP001732700"/>
    </source>
</evidence>
<name>A0ACD6A2Z7_AVESA</name>
<organism evidence="1 2">
    <name type="scientific">Avena sativa</name>
    <name type="common">Oat</name>
    <dbReference type="NCBI Taxonomy" id="4498"/>
    <lineage>
        <taxon>Eukaryota</taxon>
        <taxon>Viridiplantae</taxon>
        <taxon>Streptophyta</taxon>
        <taxon>Embryophyta</taxon>
        <taxon>Tracheophyta</taxon>
        <taxon>Spermatophyta</taxon>
        <taxon>Magnoliopsida</taxon>
        <taxon>Liliopsida</taxon>
        <taxon>Poales</taxon>
        <taxon>Poaceae</taxon>
        <taxon>BOP clade</taxon>
        <taxon>Pooideae</taxon>
        <taxon>Poodae</taxon>
        <taxon>Poeae</taxon>
        <taxon>Poeae Chloroplast Group 1 (Aveneae type)</taxon>
        <taxon>Aveninae</taxon>
        <taxon>Avena</taxon>
    </lineage>
</organism>
<reference evidence="1" key="1">
    <citation type="submission" date="2021-05" db="EMBL/GenBank/DDBJ databases">
        <authorList>
            <person name="Scholz U."/>
            <person name="Mascher M."/>
            <person name="Fiebig A."/>
        </authorList>
    </citation>
    <scope>NUCLEOTIDE SEQUENCE [LARGE SCALE GENOMIC DNA]</scope>
</reference>
<sequence>MIYGVPWYRKPTRRSVDASSKDLEKAAPFSTCIPWPQSRRLGKEKNQVRTAPCGEPRRRVLRQARPCNSSVSGGRGGEWRVETMDFPLDPVSSTAVYEGALGNGMGGGAAADEGSSQAGSVAPDRSVIGIVEAMGVSYRDGDGLADSAQCEEKKKTTSSDWRERMRSDRAPPERTLCPSRQSALEKSIRGYAEKLGDEVIDPCLGTCFDSLCEAYDFYNLYSWEHGFGICYGKSRLNAGKMKCMQEIVCGCSGKPKAENTKSFRCKCPTIIRLLKSDDNGWYITEHRVKHNHTMTETCGEKAFWPSHKHIDMYTKELVRRLRDNNINIGKVYSIISAFFEARAMFLSQRGR</sequence>
<keyword evidence="2" id="KW-1185">Reference proteome</keyword>
<dbReference type="Proteomes" id="UP001732700">
    <property type="component" value="Chromosome 7C"/>
</dbReference>
<proteinExistence type="predicted"/>
<accession>A0ACD6A2Z7</accession>